<dbReference type="InterPro" id="IPR006103">
    <property type="entry name" value="Glyco_hydro_2_cat"/>
</dbReference>
<reference evidence="9 10" key="1">
    <citation type="submission" date="2018-04" db="EMBL/GenBank/DDBJ databases">
        <title>Sphingobacterium sp. M46 Genome.</title>
        <authorList>
            <person name="Cheng J."/>
            <person name="Li Y."/>
        </authorList>
    </citation>
    <scope>NUCLEOTIDE SEQUENCE [LARGE SCALE GENOMIC DNA]</scope>
    <source>
        <strain evidence="9 10">M46</strain>
    </source>
</reference>
<dbReference type="Pfam" id="PF02836">
    <property type="entry name" value="Glyco_hydro_2_C"/>
    <property type="match status" value="1"/>
</dbReference>
<evidence type="ECO:0000256" key="2">
    <source>
        <dbReference type="ARBA" id="ARBA00022801"/>
    </source>
</evidence>
<sequence length="814" mass="92476">MWKRLFYKGYCQIMSLLFLTLVTTGSSIGQSRQVINFNPGWWFKLDSSQQYTDDRRGEGWRYVDLPHDWSIEMPFSASSPAASGGAYLDGGIGWYQKSFKLPKAERGQRIFIAFEGVYENSEVWINGHFLGKRPNGYIGFEYEMSRYLFQDGRENLLSVKVNNNNQPNSRFYSGSGIYRDVKLVVRNPISVASNSTFIRASQLNEKHAVVNLSLEIEQTLKEAKTITVLTQLLSPDGLSIASEHTILSKLKTGLHHIQQQISIDNPILWSIETPRQYTARVQLIADGQVLDEQNNKFGLRNFNFDPQQGFTLNGKRLKIRGVCLHSDLGALGMAFNRSAALRQLRSMKAMGVNGIRTSHNPAAPAFLDLCDSLGFVVMSETFDVWKGHKNPYDYHLYWDQWYKRDFVDHVKRDRNHPSLFIWCLGNEAQEQWHSKPDGTAIPIALASIVDSLDGTRPTTIANNELSKANPVLMSSAVDLIGYNYNHKKWASFPEDHPGKKFIVTESTSALESRGQYDLIPYDSVRMWPERWDIPFDGGNKDKSISAYDHVFTPWGSDHQTSLRLMEKYDHIAGMYVWTGFDYLGEPTPYTWPARSSYFGIVDLAGFPKDIYYLYQSVWTSKPVLHVLPHWNWKKGDKIDVVVYFNQADRVELYLNGKKIGDKKKDSDRYELVFKGIAFEPGTLEVISYQQDKRVLSKTIRTAKKEQRIALIAENDSLSVATNELSFVHAYVVDEFGTLVPDAANKIDFEVEGDGAKIVATDNGDTTDHTRFQSTSRRTFHGKALVIVSSKNKGQIVVKAKSKGLISGDVRIKVE</sequence>
<feature type="domain" description="Glycoside hydrolase family 2 catalytic" evidence="5">
    <location>
        <begin position="309"/>
        <end position="475"/>
    </location>
</feature>
<dbReference type="EMBL" id="QCXX01000003">
    <property type="protein sequence ID" value="PUV24240.1"/>
    <property type="molecule type" value="Genomic_DNA"/>
</dbReference>
<dbReference type="Proteomes" id="UP000250831">
    <property type="component" value="Unassembled WGS sequence"/>
</dbReference>
<dbReference type="InterPro" id="IPR008979">
    <property type="entry name" value="Galactose-bd-like_sf"/>
</dbReference>
<feature type="domain" description="Glycoside hydrolase family 2 immunoglobulin-like beta-sandwich" evidence="4">
    <location>
        <begin position="196"/>
        <end position="300"/>
    </location>
</feature>
<comment type="caution">
    <text evidence="9">The sequence shown here is derived from an EMBL/GenBank/DDBJ whole genome shotgun (WGS) entry which is preliminary data.</text>
</comment>
<dbReference type="Gene3D" id="2.60.120.260">
    <property type="entry name" value="Galactose-binding domain-like"/>
    <property type="match status" value="1"/>
</dbReference>
<gene>
    <name evidence="9" type="ORF">DCO56_12850</name>
</gene>
<evidence type="ECO:0000259" key="7">
    <source>
        <dbReference type="Pfam" id="PF16355"/>
    </source>
</evidence>
<dbReference type="Pfam" id="PF16355">
    <property type="entry name" value="DUF4982"/>
    <property type="match status" value="1"/>
</dbReference>
<dbReference type="SUPFAM" id="SSF49785">
    <property type="entry name" value="Galactose-binding domain-like"/>
    <property type="match status" value="1"/>
</dbReference>
<dbReference type="InterPro" id="IPR040605">
    <property type="entry name" value="Glyco_hydro2_dom5"/>
</dbReference>
<keyword evidence="3" id="KW-0326">Glycosidase</keyword>
<organism evidence="9 10">
    <name type="scientific">Sphingobacterium athyrii</name>
    <dbReference type="NCBI Taxonomy" id="2152717"/>
    <lineage>
        <taxon>Bacteria</taxon>
        <taxon>Pseudomonadati</taxon>
        <taxon>Bacteroidota</taxon>
        <taxon>Sphingobacteriia</taxon>
        <taxon>Sphingobacteriales</taxon>
        <taxon>Sphingobacteriaceae</taxon>
        <taxon>Sphingobacterium</taxon>
    </lineage>
</organism>
<evidence type="ECO:0000259" key="8">
    <source>
        <dbReference type="Pfam" id="PF18565"/>
    </source>
</evidence>
<dbReference type="AlphaFoldDB" id="A0A363NU14"/>
<dbReference type="OrthoDB" id="9801077at2"/>
<proteinExistence type="inferred from homology"/>
<keyword evidence="2 9" id="KW-0378">Hydrolase</keyword>
<dbReference type="InterPro" id="IPR006104">
    <property type="entry name" value="Glyco_hydro_2_N"/>
</dbReference>
<dbReference type="PANTHER" id="PTHR42732:SF1">
    <property type="entry name" value="BETA-MANNOSIDASE"/>
    <property type="match status" value="1"/>
</dbReference>
<dbReference type="PRINTS" id="PR00132">
    <property type="entry name" value="GLHYDRLASE2"/>
</dbReference>
<dbReference type="Pfam" id="PF02837">
    <property type="entry name" value="Glyco_hydro_2_N"/>
    <property type="match status" value="1"/>
</dbReference>
<evidence type="ECO:0000259" key="6">
    <source>
        <dbReference type="Pfam" id="PF02837"/>
    </source>
</evidence>
<dbReference type="Pfam" id="PF00703">
    <property type="entry name" value="Glyco_hydro_2"/>
    <property type="match status" value="1"/>
</dbReference>
<keyword evidence="10" id="KW-1185">Reference proteome</keyword>
<evidence type="ECO:0000313" key="9">
    <source>
        <dbReference type="EMBL" id="PUV24240.1"/>
    </source>
</evidence>
<dbReference type="InterPro" id="IPR036156">
    <property type="entry name" value="Beta-gal/glucu_dom_sf"/>
</dbReference>
<evidence type="ECO:0000259" key="5">
    <source>
        <dbReference type="Pfam" id="PF02836"/>
    </source>
</evidence>
<comment type="similarity">
    <text evidence="1">Belongs to the glycosyl hydrolase 2 family.</text>
</comment>
<dbReference type="InterPro" id="IPR017853">
    <property type="entry name" value="GH"/>
</dbReference>
<dbReference type="GO" id="GO:0005975">
    <property type="term" value="P:carbohydrate metabolic process"/>
    <property type="evidence" value="ECO:0007669"/>
    <property type="project" value="InterPro"/>
</dbReference>
<evidence type="ECO:0000259" key="4">
    <source>
        <dbReference type="Pfam" id="PF00703"/>
    </source>
</evidence>
<feature type="domain" description="Glycoside hydrolase family 2" evidence="8">
    <location>
        <begin position="708"/>
        <end position="809"/>
    </location>
</feature>
<dbReference type="Pfam" id="PF18565">
    <property type="entry name" value="Glyco_hydro2_C5"/>
    <property type="match status" value="1"/>
</dbReference>
<dbReference type="InterPro" id="IPR006102">
    <property type="entry name" value="Ig-like_GH2"/>
</dbReference>
<feature type="domain" description="Glycosyl hydrolases family 2 sugar binding" evidence="6">
    <location>
        <begin position="91"/>
        <end position="184"/>
    </location>
</feature>
<dbReference type="Gene3D" id="2.60.40.10">
    <property type="entry name" value="Immunoglobulins"/>
    <property type="match status" value="3"/>
</dbReference>
<dbReference type="InterPro" id="IPR032311">
    <property type="entry name" value="DUF4982"/>
</dbReference>
<evidence type="ECO:0000256" key="1">
    <source>
        <dbReference type="ARBA" id="ARBA00007401"/>
    </source>
</evidence>
<evidence type="ECO:0000256" key="3">
    <source>
        <dbReference type="ARBA" id="ARBA00023295"/>
    </source>
</evidence>
<dbReference type="PANTHER" id="PTHR42732">
    <property type="entry name" value="BETA-GALACTOSIDASE"/>
    <property type="match status" value="1"/>
</dbReference>
<dbReference type="InterPro" id="IPR006101">
    <property type="entry name" value="Glyco_hydro_2"/>
</dbReference>
<dbReference type="InterPro" id="IPR051913">
    <property type="entry name" value="GH2_Domain-Containing"/>
</dbReference>
<dbReference type="InterPro" id="IPR013783">
    <property type="entry name" value="Ig-like_fold"/>
</dbReference>
<dbReference type="SUPFAM" id="SSF49303">
    <property type="entry name" value="beta-Galactosidase/glucuronidase domain"/>
    <property type="match status" value="1"/>
</dbReference>
<dbReference type="Gene3D" id="3.20.20.80">
    <property type="entry name" value="Glycosidases"/>
    <property type="match status" value="1"/>
</dbReference>
<feature type="domain" description="DUF4982" evidence="7">
    <location>
        <begin position="635"/>
        <end position="694"/>
    </location>
</feature>
<evidence type="ECO:0000313" key="10">
    <source>
        <dbReference type="Proteomes" id="UP000250831"/>
    </source>
</evidence>
<dbReference type="GO" id="GO:0004553">
    <property type="term" value="F:hydrolase activity, hydrolyzing O-glycosyl compounds"/>
    <property type="evidence" value="ECO:0007669"/>
    <property type="project" value="InterPro"/>
</dbReference>
<dbReference type="SUPFAM" id="SSF51445">
    <property type="entry name" value="(Trans)glycosidases"/>
    <property type="match status" value="1"/>
</dbReference>
<protein>
    <submittedName>
        <fullName evidence="9">Glycoside hydrolase family 2</fullName>
    </submittedName>
</protein>
<accession>A0A363NU14</accession>
<name>A0A363NU14_9SPHI</name>